<dbReference type="Proteomes" id="UP000321548">
    <property type="component" value="Unassembled WGS sequence"/>
</dbReference>
<dbReference type="PROSITE" id="PS51257">
    <property type="entry name" value="PROKAR_LIPOPROTEIN"/>
    <property type="match status" value="1"/>
</dbReference>
<name>A0A5C8NWR5_9BURK</name>
<sequence length="229" mass="24284">MTIRSDMARRALLRVLPAVPALGLAGCFGGGRMPHVWWELDDARADEAGRAEPDAARAKLSMLVEGVAAGARYDGTALLYSRGAGMRAPYQYASWTERPAARLARLARRRLQARGGFRDVSLAEAGTAPELLLTLTLETLHHELAPDVEGGQGGMLRLAVSAQLLDWRARRPLASRAFDLAEPVASADAAGAVRAAGRAVAGLLDALAPWVETSAADYRVSGVRPPAPN</sequence>
<dbReference type="InterPro" id="IPR005586">
    <property type="entry name" value="ABC_trans_aux"/>
</dbReference>
<dbReference type="AlphaFoldDB" id="A0A5C8NWR5"/>
<dbReference type="EMBL" id="VDUY01000004">
    <property type="protein sequence ID" value="TXL65512.1"/>
    <property type="molecule type" value="Genomic_DNA"/>
</dbReference>
<accession>A0A5C8NWR5</accession>
<dbReference type="SUPFAM" id="SSF159594">
    <property type="entry name" value="XCC0632-like"/>
    <property type="match status" value="1"/>
</dbReference>
<dbReference type="OrthoDB" id="8564262at2"/>
<organism evidence="2 3">
    <name type="scientific">Zeimonas arvi</name>
    <dbReference type="NCBI Taxonomy" id="2498847"/>
    <lineage>
        <taxon>Bacteria</taxon>
        <taxon>Pseudomonadati</taxon>
        <taxon>Pseudomonadota</taxon>
        <taxon>Betaproteobacteria</taxon>
        <taxon>Burkholderiales</taxon>
        <taxon>Burkholderiaceae</taxon>
        <taxon>Zeimonas</taxon>
    </lineage>
</organism>
<dbReference type="Pfam" id="PF03886">
    <property type="entry name" value="ABC_trans_aux"/>
    <property type="match status" value="1"/>
</dbReference>
<feature type="domain" description="ABC-type transport auxiliary lipoprotein component" evidence="1">
    <location>
        <begin position="48"/>
        <end position="208"/>
    </location>
</feature>
<proteinExistence type="predicted"/>
<evidence type="ECO:0000313" key="3">
    <source>
        <dbReference type="Proteomes" id="UP000321548"/>
    </source>
</evidence>
<evidence type="ECO:0000313" key="2">
    <source>
        <dbReference type="EMBL" id="TXL65512.1"/>
    </source>
</evidence>
<keyword evidence="3" id="KW-1185">Reference proteome</keyword>
<evidence type="ECO:0000259" key="1">
    <source>
        <dbReference type="Pfam" id="PF03886"/>
    </source>
</evidence>
<reference evidence="2 3" key="1">
    <citation type="submission" date="2019-06" db="EMBL/GenBank/DDBJ databases">
        <title>Quisquiliibacterium sp. nov., isolated from a maize field.</title>
        <authorList>
            <person name="Lin S.-Y."/>
            <person name="Tsai C.-F."/>
            <person name="Young C.-C."/>
        </authorList>
    </citation>
    <scope>NUCLEOTIDE SEQUENCE [LARGE SCALE GENOMIC DNA]</scope>
    <source>
        <strain evidence="2 3">CC-CFT501</strain>
    </source>
</reference>
<dbReference type="RefSeq" id="WP_147704707.1">
    <property type="nucleotide sequence ID" value="NZ_VDUY01000004.1"/>
</dbReference>
<gene>
    <name evidence="2" type="ORF">FHP08_12100</name>
</gene>
<protein>
    <recommendedName>
        <fullName evidence="1">ABC-type transport auxiliary lipoprotein component domain-containing protein</fullName>
    </recommendedName>
</protein>
<dbReference type="Gene3D" id="3.40.50.10610">
    <property type="entry name" value="ABC-type transport auxiliary lipoprotein component"/>
    <property type="match status" value="1"/>
</dbReference>
<comment type="caution">
    <text evidence="2">The sequence shown here is derived from an EMBL/GenBank/DDBJ whole genome shotgun (WGS) entry which is preliminary data.</text>
</comment>